<reference evidence="8" key="1">
    <citation type="journal article" date="2019" name="Int. J. Syst. Evol. Microbiol.">
        <title>The Global Catalogue of Microorganisms (GCM) 10K type strain sequencing project: providing services to taxonomists for standard genome sequencing and annotation.</title>
        <authorList>
            <consortium name="The Broad Institute Genomics Platform"/>
            <consortium name="The Broad Institute Genome Sequencing Center for Infectious Disease"/>
            <person name="Wu L."/>
            <person name="Ma J."/>
        </authorList>
    </citation>
    <scope>NUCLEOTIDE SEQUENCE [LARGE SCALE GENOMIC DNA]</scope>
    <source>
        <strain evidence="8">JCM 32148</strain>
    </source>
</reference>
<dbReference type="Gene3D" id="3.30.200.20">
    <property type="entry name" value="Phosphorylase Kinase, domain 1"/>
    <property type="match status" value="1"/>
</dbReference>
<keyword evidence="2" id="KW-0547">Nucleotide-binding</keyword>
<dbReference type="PROSITE" id="PS50011">
    <property type="entry name" value="PROTEIN_KINASE_DOM"/>
    <property type="match status" value="1"/>
</dbReference>
<evidence type="ECO:0000256" key="1">
    <source>
        <dbReference type="ARBA" id="ARBA00022679"/>
    </source>
</evidence>
<dbReference type="EMBL" id="JBHTHM010000084">
    <property type="protein sequence ID" value="MFD0783081.1"/>
    <property type="molecule type" value="Genomic_DNA"/>
</dbReference>
<accession>A0ABW2ZWR4</accession>
<keyword evidence="3 7" id="KW-0418">Kinase</keyword>
<dbReference type="InterPro" id="IPR050660">
    <property type="entry name" value="NEK_Ser/Thr_kinase"/>
</dbReference>
<sequence length="375" mass="41857">MTLQGERLDRPTYKVIQTITEGSTAVCYRAFHDVFHRYVVQKTVSLLGLDDALAYSEPRLLKEIRHKHIVEVWEAQWDPDPALRDLKAVTFVMPFYEGGSITGALLDGYRFSIGEAVGIARGMLDALHHLHVERRLLHRDVKPGNVMLDDARTHAHVGDLGSAARMNDSGEADVRSGTPLYRPPESHLGRYTRRGDIYGVGMTLLECLNGPHPYADLDLDDVDDRLAQGRPPVPARMLKPGPHVPPPLARIVKRLIDPDPSRRPTAALDAQRLLEHVTHMDWRERADGDARVWDGRWPPAARPGQGRKYEVRAAPIKRGLYAGKLLLTARWCSAGSSTWRQLKSLERRALPNDAAALAAFFRDVEAAAAQNVAAR</sequence>
<dbReference type="EC" id="2.7.11.1" evidence="7"/>
<dbReference type="CDD" id="cd14014">
    <property type="entry name" value="STKc_PknB_like"/>
    <property type="match status" value="1"/>
</dbReference>
<proteinExistence type="predicted"/>
<protein>
    <submittedName>
        <fullName evidence="7">Serine/threonine-protein kinase</fullName>
        <ecNumber evidence="7">2.7.11.1</ecNumber>
    </submittedName>
</protein>
<evidence type="ECO:0000259" key="6">
    <source>
        <dbReference type="PROSITE" id="PS50011"/>
    </source>
</evidence>
<evidence type="ECO:0000256" key="5">
    <source>
        <dbReference type="SAM" id="MobiDB-lite"/>
    </source>
</evidence>
<evidence type="ECO:0000256" key="3">
    <source>
        <dbReference type="ARBA" id="ARBA00022777"/>
    </source>
</evidence>
<feature type="domain" description="Protein kinase" evidence="6">
    <location>
        <begin position="13"/>
        <end position="279"/>
    </location>
</feature>
<organism evidence="7 8">
    <name type="scientific">Micromonospora azadirachtae</name>
    <dbReference type="NCBI Taxonomy" id="1970735"/>
    <lineage>
        <taxon>Bacteria</taxon>
        <taxon>Bacillati</taxon>
        <taxon>Actinomycetota</taxon>
        <taxon>Actinomycetes</taxon>
        <taxon>Micromonosporales</taxon>
        <taxon>Micromonosporaceae</taxon>
        <taxon>Micromonospora</taxon>
    </lineage>
</organism>
<dbReference type="InterPro" id="IPR011009">
    <property type="entry name" value="Kinase-like_dom_sf"/>
</dbReference>
<dbReference type="PANTHER" id="PTHR43671">
    <property type="entry name" value="SERINE/THREONINE-PROTEIN KINASE NEK"/>
    <property type="match status" value="1"/>
</dbReference>
<keyword evidence="1 7" id="KW-0808">Transferase</keyword>
<dbReference type="SUPFAM" id="SSF56112">
    <property type="entry name" value="Protein kinase-like (PK-like)"/>
    <property type="match status" value="1"/>
</dbReference>
<dbReference type="Proteomes" id="UP001597053">
    <property type="component" value="Unassembled WGS sequence"/>
</dbReference>
<evidence type="ECO:0000313" key="7">
    <source>
        <dbReference type="EMBL" id="MFD0783081.1"/>
    </source>
</evidence>
<dbReference type="Gene3D" id="1.10.510.10">
    <property type="entry name" value="Transferase(Phosphotransferase) domain 1"/>
    <property type="match status" value="1"/>
</dbReference>
<feature type="region of interest" description="Disordered" evidence="5">
    <location>
        <begin position="162"/>
        <end position="186"/>
    </location>
</feature>
<evidence type="ECO:0000256" key="4">
    <source>
        <dbReference type="ARBA" id="ARBA00022840"/>
    </source>
</evidence>
<evidence type="ECO:0000313" key="8">
    <source>
        <dbReference type="Proteomes" id="UP001597053"/>
    </source>
</evidence>
<dbReference type="InterPro" id="IPR008271">
    <property type="entry name" value="Ser/Thr_kinase_AS"/>
</dbReference>
<dbReference type="GO" id="GO:0004674">
    <property type="term" value="F:protein serine/threonine kinase activity"/>
    <property type="evidence" value="ECO:0007669"/>
    <property type="project" value="UniProtKB-EC"/>
</dbReference>
<keyword evidence="8" id="KW-1185">Reference proteome</keyword>
<dbReference type="InterPro" id="IPR000719">
    <property type="entry name" value="Prot_kinase_dom"/>
</dbReference>
<dbReference type="PANTHER" id="PTHR43671:SF85">
    <property type="entry name" value="KINASE, PUTATIVE-RELATED"/>
    <property type="match status" value="1"/>
</dbReference>
<comment type="caution">
    <text evidence="7">The sequence shown here is derived from an EMBL/GenBank/DDBJ whole genome shotgun (WGS) entry which is preliminary data.</text>
</comment>
<dbReference type="SMART" id="SM00220">
    <property type="entry name" value="S_TKc"/>
    <property type="match status" value="1"/>
</dbReference>
<gene>
    <name evidence="7" type="ORF">ACFQZ8_03955</name>
</gene>
<name>A0ABW2ZWR4_9ACTN</name>
<keyword evidence="4" id="KW-0067">ATP-binding</keyword>
<evidence type="ECO:0000256" key="2">
    <source>
        <dbReference type="ARBA" id="ARBA00022741"/>
    </source>
</evidence>
<dbReference type="Pfam" id="PF00069">
    <property type="entry name" value="Pkinase"/>
    <property type="match status" value="1"/>
</dbReference>
<dbReference type="PROSITE" id="PS00108">
    <property type="entry name" value="PROTEIN_KINASE_ST"/>
    <property type="match status" value="1"/>
</dbReference>